<evidence type="ECO:0000256" key="3">
    <source>
        <dbReference type="ARBA" id="ARBA00022989"/>
    </source>
</evidence>
<keyword evidence="8" id="KW-1185">Reference proteome</keyword>
<dbReference type="PANTHER" id="PTHR34853:SF1">
    <property type="entry name" value="LIPASE 5"/>
    <property type="match status" value="1"/>
</dbReference>
<feature type="transmembrane region" description="Helical" evidence="5">
    <location>
        <begin position="376"/>
        <end position="395"/>
    </location>
</feature>
<sequence>MAKTSGYDGSLTSSYMNSAALLLGVCNLTALVIISTPKSGITSLPRYAFPAIVVAVGNQLLKELSGISTSLCHQATSMGISAICLMQCCNFLAISRLDVNDLARANVFQSSDSFLRKVIRTTGLIFNLRGVGTPWQAKKLSAFPRFYSKQNNGQQPTAGWFIVRQVLIVAWQYLFLNILDVSALDTPPEDTEKLFAQGSEYLYLDATVEQWIGRVIVGPISWAISARVVLDLPNRVLSVVSVLLGITSPQEWPPVFGSVLDSYTIRGFWSTFWHQYCRWGLTSISNFICRDLLRIPRPSLVERYLNITMVFLASGLFHVVTDTFNWAPPYKLPTMAFFGAFAIGIMIEDAVQVLCRQITGVNTRDEKQRVPLWHKLVGYVWVSLWLTLTTSWYLYHNTRLPAEVKWLVPFSLVDLIGAQAANVLLLAGGWIGDASTSIDVKATTDGWVKLVRESEEKHKDATPKLKIGRHEIIWKDYAKNVVTSLTAIGDIAVTLAPAPSSAIWSGIKVLIKASLLDMKRMVKRLTRFQANVAQCEDLLANLGCTDIVLSLARRGRVYEEVYTGESPSTDVQEDLKQRLVRVKKKCLEFLAFVDGPFAIAQQGYALIAPDYAGQGCDIPQGFMYESGALHAHDTSFTTQAARKALGGLTAWRTNEREADSKKAIGGFLGAVSLAIAFRPLSLIPESLRRAKGGPVDRANPMYLNTSFQQFHQGRTLQKYHLVVSVVNWRKRYNGVGPHPLAAPMLVVQGEADISTYPELGEEDFNKTCTEYPDSTAEFLLYPGLDLDAAAQAGEINYLRCINARFEHVKLSKGCSRKRVKPVTDRFALGQR</sequence>
<name>A0A8H4TW15_9HYPO</name>
<dbReference type="PANTHER" id="PTHR34853">
    <property type="match status" value="1"/>
</dbReference>
<dbReference type="InterPro" id="IPR032805">
    <property type="entry name" value="Wax_synthase_dom"/>
</dbReference>
<protein>
    <recommendedName>
        <fullName evidence="6">Wax synthase domain-containing protein</fullName>
    </recommendedName>
</protein>
<dbReference type="Proteomes" id="UP000622797">
    <property type="component" value="Unassembled WGS sequence"/>
</dbReference>
<feature type="transmembrane region" description="Helical" evidence="5">
    <location>
        <begin position="15"/>
        <end position="34"/>
    </location>
</feature>
<dbReference type="InterPro" id="IPR029058">
    <property type="entry name" value="AB_hydrolase_fold"/>
</dbReference>
<dbReference type="GO" id="GO:0016042">
    <property type="term" value="P:lipid catabolic process"/>
    <property type="evidence" value="ECO:0007669"/>
    <property type="project" value="InterPro"/>
</dbReference>
<reference evidence="7" key="1">
    <citation type="journal article" date="2020" name="BMC Genomics">
        <title>Correction to: Identification and distribution of gene clusters required for synthesis of sphingolipid metabolism inhibitors in diverse species of the filamentous fungus Fusarium.</title>
        <authorList>
            <person name="Kim H.S."/>
            <person name="Lohmar J.M."/>
            <person name="Busman M."/>
            <person name="Brown D.W."/>
            <person name="Naumann T.A."/>
            <person name="Divon H.H."/>
            <person name="Lysoe E."/>
            <person name="Uhlig S."/>
            <person name="Proctor R.H."/>
        </authorList>
    </citation>
    <scope>NUCLEOTIDE SEQUENCE</scope>
    <source>
        <strain evidence="7">NRRL 20472</strain>
    </source>
</reference>
<evidence type="ECO:0000259" key="6">
    <source>
        <dbReference type="Pfam" id="PF13813"/>
    </source>
</evidence>
<feature type="transmembrane region" description="Helical" evidence="5">
    <location>
        <begin position="332"/>
        <end position="355"/>
    </location>
</feature>
<evidence type="ECO:0000313" key="8">
    <source>
        <dbReference type="Proteomes" id="UP000622797"/>
    </source>
</evidence>
<evidence type="ECO:0000256" key="2">
    <source>
        <dbReference type="ARBA" id="ARBA00022692"/>
    </source>
</evidence>
<dbReference type="OrthoDB" id="1077582at2759"/>
<evidence type="ECO:0000256" key="4">
    <source>
        <dbReference type="ARBA" id="ARBA00023136"/>
    </source>
</evidence>
<keyword evidence="2 5" id="KW-0812">Transmembrane</keyword>
<keyword evidence="4 5" id="KW-0472">Membrane</keyword>
<keyword evidence="3 5" id="KW-1133">Transmembrane helix</keyword>
<evidence type="ECO:0000256" key="5">
    <source>
        <dbReference type="SAM" id="Phobius"/>
    </source>
</evidence>
<dbReference type="GO" id="GO:0016020">
    <property type="term" value="C:membrane"/>
    <property type="evidence" value="ECO:0007669"/>
    <property type="project" value="UniProtKB-SubCell"/>
</dbReference>
<dbReference type="GO" id="GO:0004806">
    <property type="term" value="F:triacylglycerol lipase activity"/>
    <property type="evidence" value="ECO:0007669"/>
    <property type="project" value="InterPro"/>
</dbReference>
<dbReference type="EMBL" id="JABEXW010000368">
    <property type="protein sequence ID" value="KAF4965145.1"/>
    <property type="molecule type" value="Genomic_DNA"/>
</dbReference>
<proteinExistence type="predicted"/>
<feature type="domain" description="Wax synthase" evidence="6">
    <location>
        <begin position="252"/>
        <end position="338"/>
    </location>
</feature>
<dbReference type="InterPro" id="IPR005152">
    <property type="entry name" value="Lipase_secreted"/>
</dbReference>
<comment type="caution">
    <text evidence="7">The sequence shown here is derived from an EMBL/GenBank/DDBJ whole genome shotgun (WGS) entry which is preliminary data.</text>
</comment>
<evidence type="ECO:0000256" key="1">
    <source>
        <dbReference type="ARBA" id="ARBA00004141"/>
    </source>
</evidence>
<evidence type="ECO:0000313" key="7">
    <source>
        <dbReference type="EMBL" id="KAF4965145.1"/>
    </source>
</evidence>
<comment type="subcellular location">
    <subcellularLocation>
        <location evidence="1">Membrane</location>
        <topology evidence="1">Multi-pass membrane protein</topology>
    </subcellularLocation>
</comment>
<dbReference type="Pfam" id="PF13813">
    <property type="entry name" value="MBOAT_2"/>
    <property type="match status" value="1"/>
</dbReference>
<accession>A0A8H4TW15</accession>
<gene>
    <name evidence="7" type="ORF">FSARC_7012</name>
</gene>
<feature type="transmembrane region" description="Helical" evidence="5">
    <location>
        <begin position="304"/>
        <end position="320"/>
    </location>
</feature>
<reference evidence="7" key="2">
    <citation type="submission" date="2020-05" db="EMBL/GenBank/DDBJ databases">
        <authorList>
            <person name="Kim H.-S."/>
            <person name="Proctor R.H."/>
            <person name="Brown D.W."/>
        </authorList>
    </citation>
    <scope>NUCLEOTIDE SEQUENCE</scope>
    <source>
        <strain evidence="7">NRRL 20472</strain>
    </source>
</reference>
<dbReference type="AlphaFoldDB" id="A0A8H4TW15"/>
<dbReference type="SUPFAM" id="SSF53474">
    <property type="entry name" value="alpha/beta-Hydrolases"/>
    <property type="match status" value="1"/>
</dbReference>
<organism evidence="7 8">
    <name type="scientific">Fusarium sarcochroum</name>
    <dbReference type="NCBI Taxonomy" id="1208366"/>
    <lineage>
        <taxon>Eukaryota</taxon>
        <taxon>Fungi</taxon>
        <taxon>Dikarya</taxon>
        <taxon>Ascomycota</taxon>
        <taxon>Pezizomycotina</taxon>
        <taxon>Sordariomycetes</taxon>
        <taxon>Hypocreomycetidae</taxon>
        <taxon>Hypocreales</taxon>
        <taxon>Nectriaceae</taxon>
        <taxon>Fusarium</taxon>
        <taxon>Fusarium lateritium species complex</taxon>
    </lineage>
</organism>